<keyword evidence="2" id="KW-0378">Hydrolase</keyword>
<dbReference type="Pfam" id="PF12867">
    <property type="entry name" value="DinB_2"/>
    <property type="match status" value="1"/>
</dbReference>
<dbReference type="NCBIfam" id="NF009807">
    <property type="entry name" value="PRK13291.1"/>
    <property type="match status" value="1"/>
</dbReference>
<sequence length="175" mass="20311">MSTDNLRYPIGPFEEICDPSAEQRGNWIKEIGRMPSRLRKAVEDLSEEQLAVPYRPGGWTIRQVVHHLADNDMNSYIRFKKAMTEENPAASTYRQNMWAELNDYEAPIEASLVLIEALRSRFSVLLEGMQAWDFARTFTSPTNGLMTLDTAIQRFEWHGRHHLAQINSLKKRMGW</sequence>
<protein>
    <submittedName>
        <fullName evidence="2">Metal-dependent hydrolase</fullName>
    </submittedName>
</protein>
<comment type="caution">
    <text evidence="2">The sequence shown here is derived from an EMBL/GenBank/DDBJ whole genome shotgun (WGS) entry which is preliminary data.</text>
</comment>
<dbReference type="SUPFAM" id="SSF109854">
    <property type="entry name" value="DinB/YfiT-like putative metalloenzymes"/>
    <property type="match status" value="1"/>
</dbReference>
<dbReference type="InterPro" id="IPR034660">
    <property type="entry name" value="DinB/YfiT-like"/>
</dbReference>
<evidence type="ECO:0000259" key="1">
    <source>
        <dbReference type="Pfam" id="PF12867"/>
    </source>
</evidence>
<reference evidence="2 3" key="1">
    <citation type="submission" date="2023-05" db="EMBL/GenBank/DDBJ databases">
        <title>Draft genome of Paenibacillus sp. CCS26.</title>
        <authorList>
            <person name="Akita H."/>
            <person name="Shinto Y."/>
            <person name="Kimura Z."/>
        </authorList>
    </citation>
    <scope>NUCLEOTIDE SEQUENCE [LARGE SCALE GENOMIC DNA]</scope>
    <source>
        <strain evidence="2 3">CCS26</strain>
    </source>
</reference>
<evidence type="ECO:0000313" key="3">
    <source>
        <dbReference type="Proteomes" id="UP001285921"/>
    </source>
</evidence>
<dbReference type="GO" id="GO:0016787">
    <property type="term" value="F:hydrolase activity"/>
    <property type="evidence" value="ECO:0007669"/>
    <property type="project" value="UniProtKB-KW"/>
</dbReference>
<dbReference type="EMBL" id="BTCL01000002">
    <property type="protein sequence ID" value="GMK43646.1"/>
    <property type="molecule type" value="Genomic_DNA"/>
</dbReference>
<feature type="domain" description="DinB-like" evidence="1">
    <location>
        <begin position="33"/>
        <end position="166"/>
    </location>
</feature>
<keyword evidence="3" id="KW-1185">Reference proteome</keyword>
<gene>
    <name evidence="2" type="ORF">PghCCS26_07730</name>
</gene>
<accession>A0ABQ6NEX0</accession>
<dbReference type="InterPro" id="IPR024775">
    <property type="entry name" value="DinB-like"/>
</dbReference>
<dbReference type="Proteomes" id="UP001285921">
    <property type="component" value="Unassembled WGS sequence"/>
</dbReference>
<proteinExistence type="predicted"/>
<evidence type="ECO:0000313" key="2">
    <source>
        <dbReference type="EMBL" id="GMK43646.1"/>
    </source>
</evidence>
<dbReference type="Gene3D" id="1.20.120.450">
    <property type="entry name" value="dinb family like domain"/>
    <property type="match status" value="1"/>
</dbReference>
<organism evidence="2 3">
    <name type="scientific">Paenibacillus glycanilyticus</name>
    <dbReference type="NCBI Taxonomy" id="126569"/>
    <lineage>
        <taxon>Bacteria</taxon>
        <taxon>Bacillati</taxon>
        <taxon>Bacillota</taxon>
        <taxon>Bacilli</taxon>
        <taxon>Bacillales</taxon>
        <taxon>Paenibacillaceae</taxon>
        <taxon>Paenibacillus</taxon>
    </lineage>
</organism>
<dbReference type="RefSeq" id="WP_317978872.1">
    <property type="nucleotide sequence ID" value="NZ_BTCL01000002.1"/>
</dbReference>
<name>A0ABQ6NEX0_9BACL</name>